<dbReference type="PROSITE" id="PS51257">
    <property type="entry name" value="PROKAR_LIPOPROTEIN"/>
    <property type="match status" value="1"/>
</dbReference>
<evidence type="ECO:0000313" key="3">
    <source>
        <dbReference type="EMBL" id="MEQ2441491.1"/>
    </source>
</evidence>
<dbReference type="EMBL" id="JBBMFD010000027">
    <property type="protein sequence ID" value="MEQ2441491.1"/>
    <property type="molecule type" value="Genomic_DNA"/>
</dbReference>
<evidence type="ECO:0000259" key="2">
    <source>
        <dbReference type="Pfam" id="PF00496"/>
    </source>
</evidence>
<dbReference type="Gene3D" id="3.40.190.10">
    <property type="entry name" value="Periplasmic binding protein-like II"/>
    <property type="match status" value="1"/>
</dbReference>
<dbReference type="PIRSF" id="PIRSF002741">
    <property type="entry name" value="MppA"/>
    <property type="match status" value="1"/>
</dbReference>
<dbReference type="SUPFAM" id="SSF53850">
    <property type="entry name" value="Periplasmic binding protein-like II"/>
    <property type="match status" value="1"/>
</dbReference>
<dbReference type="RefSeq" id="WP_349220604.1">
    <property type="nucleotide sequence ID" value="NZ_JBBMFD010000027.1"/>
</dbReference>
<proteinExistence type="predicted"/>
<dbReference type="Gene3D" id="3.10.105.10">
    <property type="entry name" value="Dipeptide-binding Protein, Domain 3"/>
    <property type="match status" value="1"/>
</dbReference>
<dbReference type="InterPro" id="IPR000914">
    <property type="entry name" value="SBP_5_dom"/>
</dbReference>
<dbReference type="PANTHER" id="PTHR30290">
    <property type="entry name" value="PERIPLASMIC BINDING COMPONENT OF ABC TRANSPORTER"/>
    <property type="match status" value="1"/>
</dbReference>
<feature type="signal peptide" evidence="1">
    <location>
        <begin position="1"/>
        <end position="29"/>
    </location>
</feature>
<feature type="chain" id="PRO_5046592696" evidence="1">
    <location>
        <begin position="30"/>
        <end position="504"/>
    </location>
</feature>
<feature type="domain" description="Solute-binding protein family 5" evidence="2">
    <location>
        <begin position="94"/>
        <end position="421"/>
    </location>
</feature>
<dbReference type="Proteomes" id="UP001489509">
    <property type="component" value="Unassembled WGS sequence"/>
</dbReference>
<dbReference type="InterPro" id="IPR030678">
    <property type="entry name" value="Peptide/Ni-bd"/>
</dbReference>
<comment type="caution">
    <text evidence="3">The sequence shown here is derived from an EMBL/GenBank/DDBJ whole genome shotgun (WGS) entry which is preliminary data.</text>
</comment>
<sequence>MRKTLLLLLSACLLLTGCGIIDLSPVSSAQPESASPSQEDVSQEPSGTLIERNFTLCLESGDSLNPYRCSTRTNLELSGLLYRSLVRLSPSLEPQKELAQEITLDGLACTVTLKEGQVFSDGSPVTAADVVYSYNLAKGSAAYQARFAGVKSAAAAGNSVVFTLAAPNRNFANLLDFPILKNGTGEEGAVPVGGGLYVYQAAQSQLTANPQLSGDEYPNIEPIYLTNVPDSDTLIHALDMGMVSMLVMEPSQAAGQRVSSVSEKYLTTNLVFAGINLKSANMRDVNIRKAVNAAVGREELAKKAFLGFAEPAVTPFYPAWQALDGLTLPSASADLTGALSYLSAAGYQRAQGATEGLVLKNRRTLPMKVLVNSDNEARVSLGKDLVSQLQKAGIDASLTELPFEEYSAAIQKGNYDLYIGEIRLTADMNLEKVLPAGEAANAYSQYQKGEMDLQAFLTAFSQEQPMVPLCYRQGAVAFTRDLKGTIAPAFSDPYRGAKDWTFGG</sequence>
<dbReference type="Pfam" id="PF00496">
    <property type="entry name" value="SBP_bac_5"/>
    <property type="match status" value="1"/>
</dbReference>
<reference evidence="3 4" key="1">
    <citation type="submission" date="2024-03" db="EMBL/GenBank/DDBJ databases">
        <title>Human intestinal bacterial collection.</title>
        <authorList>
            <person name="Pauvert C."/>
            <person name="Hitch T.C.A."/>
            <person name="Clavel T."/>
        </authorList>
    </citation>
    <scope>NUCLEOTIDE SEQUENCE [LARGE SCALE GENOMIC DNA]</scope>
    <source>
        <strain evidence="3 4">CLA-JM-H44</strain>
    </source>
</reference>
<keyword evidence="1" id="KW-0732">Signal</keyword>
<accession>A0ABV1E4V1</accession>
<evidence type="ECO:0000256" key="1">
    <source>
        <dbReference type="SAM" id="SignalP"/>
    </source>
</evidence>
<keyword evidence="4" id="KW-1185">Reference proteome</keyword>
<dbReference type="InterPro" id="IPR039424">
    <property type="entry name" value="SBP_5"/>
</dbReference>
<name>A0ABV1E4V1_9FIRM</name>
<organism evidence="3 4">
    <name type="scientific">Solibaculum intestinale</name>
    <dbReference type="NCBI Taxonomy" id="3133165"/>
    <lineage>
        <taxon>Bacteria</taxon>
        <taxon>Bacillati</taxon>
        <taxon>Bacillota</taxon>
        <taxon>Clostridia</taxon>
        <taxon>Eubacteriales</taxon>
        <taxon>Oscillospiraceae</taxon>
        <taxon>Solibaculum</taxon>
    </lineage>
</organism>
<gene>
    <name evidence="3" type="ORF">WMO26_11695</name>
</gene>
<evidence type="ECO:0000313" key="4">
    <source>
        <dbReference type="Proteomes" id="UP001489509"/>
    </source>
</evidence>
<protein>
    <submittedName>
        <fullName evidence="3">ABC transporter substrate-binding protein</fullName>
    </submittedName>
</protein>